<dbReference type="InterPro" id="IPR023387">
    <property type="entry name" value="DUF1653-like_dom"/>
</dbReference>
<comment type="caution">
    <text evidence="2">The sequence shown here is derived from an EMBL/GenBank/DDBJ whole genome shotgun (WGS) entry which is preliminary data.</text>
</comment>
<evidence type="ECO:0000313" key="2">
    <source>
        <dbReference type="EMBL" id="MFK4753377.1"/>
    </source>
</evidence>
<sequence length="100" mass="11560">MSLQYPTANTVNPCPAGLRPGRYRHYKGQDYEVFGLVRHSETEEWLVHYRTLYGDFSHWVRPYQMFIETVNVAGEAVARFDYLGPIELPSKPDTLPVEAL</sequence>
<keyword evidence="3" id="KW-1185">Reference proteome</keyword>
<evidence type="ECO:0000313" key="3">
    <source>
        <dbReference type="Proteomes" id="UP001620597"/>
    </source>
</evidence>
<protein>
    <submittedName>
        <fullName evidence="2">DUF1653 domain-containing protein</fullName>
    </submittedName>
</protein>
<dbReference type="RefSeq" id="WP_416206423.1">
    <property type="nucleotide sequence ID" value="NZ_JBBKTX010000016.1"/>
</dbReference>
<dbReference type="EMBL" id="JBBKTX010000016">
    <property type="protein sequence ID" value="MFK4753377.1"/>
    <property type="molecule type" value="Genomic_DNA"/>
</dbReference>
<dbReference type="Proteomes" id="UP001620597">
    <property type="component" value="Unassembled WGS sequence"/>
</dbReference>
<proteinExistence type="predicted"/>
<accession>A0ABW8NKA3</accession>
<name>A0ABW8NKA3_9GAMM</name>
<dbReference type="Gene3D" id="2.30.30.320">
    <property type="entry name" value="DUF1653-like domain"/>
    <property type="match status" value="1"/>
</dbReference>
<reference evidence="2 3" key="1">
    <citation type="submission" date="2024-03" db="EMBL/GenBank/DDBJ databases">
        <title>High-quality draft genome sequence of Oceanobacter sp. wDCs-4.</title>
        <authorList>
            <person name="Dong C."/>
        </authorList>
    </citation>
    <scope>NUCLEOTIDE SEQUENCE [LARGE SCALE GENOMIC DNA]</scope>
    <source>
        <strain evidence="3">wDCs-4</strain>
    </source>
</reference>
<gene>
    <name evidence="2" type="ORF">WG929_13255</name>
</gene>
<dbReference type="Pfam" id="PF07866">
    <property type="entry name" value="DUF1653"/>
    <property type="match status" value="1"/>
</dbReference>
<dbReference type="InterPro" id="IPR037135">
    <property type="entry name" value="DUF1653-like_dom_sf"/>
</dbReference>
<evidence type="ECO:0000259" key="1">
    <source>
        <dbReference type="Pfam" id="PF07866"/>
    </source>
</evidence>
<organism evidence="2 3">
    <name type="scientific">Oceanobacter antarcticus</name>
    <dbReference type="NCBI Taxonomy" id="3133425"/>
    <lineage>
        <taxon>Bacteria</taxon>
        <taxon>Pseudomonadati</taxon>
        <taxon>Pseudomonadota</taxon>
        <taxon>Gammaproteobacteria</taxon>
        <taxon>Oceanospirillales</taxon>
        <taxon>Oceanospirillaceae</taxon>
        <taxon>Oceanobacter</taxon>
    </lineage>
</organism>
<feature type="domain" description="DUF1653" evidence="1">
    <location>
        <begin position="21"/>
        <end position="81"/>
    </location>
</feature>